<evidence type="ECO:0000313" key="1">
    <source>
        <dbReference type="EMBL" id="EFE77303.2"/>
    </source>
</evidence>
<sequence length="67" mass="7509">MARGPLSALLVAPHFLAPGPLRVMTSHIETLVQQLDGKADECRRTVFAPQLCTDERPQRLGRFLRII</sequence>
<dbReference type="AlphaFoldDB" id="D6AJN1"/>
<gene>
    <name evidence="1" type="ORF">SSGG_04670</name>
</gene>
<accession>D6AJN1</accession>
<evidence type="ECO:0000313" key="2">
    <source>
        <dbReference type="Proteomes" id="UP000003986"/>
    </source>
</evidence>
<reference evidence="2" key="1">
    <citation type="submission" date="2008-10" db="EMBL/GenBank/DDBJ databases">
        <authorList>
            <person name="Molnar K."/>
        </authorList>
    </citation>
    <scope>NUCLEOTIDE SEQUENCE [LARGE SCALE GENOMIC DNA]</scope>
    <source>
        <strain evidence="2">NRRL 15998</strain>
    </source>
</reference>
<reference evidence="2" key="2">
    <citation type="submission" date="2008-12" db="EMBL/GenBank/DDBJ databases">
        <title>Annotation of Streptomyces roseosporus strain NRRL 15998.</title>
        <authorList>
            <consortium name="The Broad Institute Genome Sequencing Platform"/>
            <consortium name="Broad Institute Microbial Sequencing Center"/>
            <person name="Fischbach M."/>
            <person name="Ward D."/>
            <person name="Young S."/>
            <person name="Kodira C.D."/>
            <person name="Zeng Q."/>
            <person name="Koehrsen M."/>
            <person name="Godfrey P."/>
            <person name="Alvarado L."/>
            <person name="Berlin A.M."/>
            <person name="Borenstein D."/>
            <person name="Chen Z."/>
            <person name="Engels R."/>
            <person name="Freedman E."/>
            <person name="Gellesch M."/>
            <person name="Goldberg J."/>
            <person name="Griggs A."/>
            <person name="Gujja S."/>
            <person name="Heiman D.I."/>
            <person name="Hepburn T.A."/>
            <person name="Howarth C."/>
            <person name="Jen D."/>
            <person name="Larson L."/>
            <person name="Lewis B."/>
            <person name="Mehta T."/>
            <person name="Park D."/>
            <person name="Pearson M."/>
            <person name="Roberts A."/>
            <person name="Saif S."/>
            <person name="Shea T.D."/>
            <person name="Shenoy N."/>
            <person name="Sisk P."/>
            <person name="Stolte C."/>
            <person name="Sykes S.N."/>
            <person name="Walk T."/>
            <person name="White J."/>
            <person name="Yandava C."/>
            <person name="Straight P."/>
            <person name="Clardy J."/>
            <person name="Hung D."/>
            <person name="Kolter R."/>
            <person name="Mekalanos J."/>
            <person name="Walker S."/>
            <person name="Walsh C.T."/>
            <person name="Wieland B.L.C."/>
            <person name="Ilzarbe M."/>
            <person name="Galagan J."/>
            <person name="Nusbaum C."/>
            <person name="Birren B."/>
        </authorList>
    </citation>
    <scope>NUCLEOTIDE SEQUENCE [LARGE SCALE GENOMIC DNA]</scope>
    <source>
        <strain evidence="2">NRRL 15998</strain>
    </source>
</reference>
<name>D6AJN1_STRFL</name>
<dbReference type="EMBL" id="DS999644">
    <property type="protein sequence ID" value="EFE77303.2"/>
    <property type="molecule type" value="Genomic_DNA"/>
</dbReference>
<organism evidence="1 2">
    <name type="scientific">Streptomyces filamentosus NRRL 15998</name>
    <dbReference type="NCBI Taxonomy" id="457431"/>
    <lineage>
        <taxon>Bacteria</taxon>
        <taxon>Bacillati</taxon>
        <taxon>Actinomycetota</taxon>
        <taxon>Actinomycetes</taxon>
        <taxon>Kitasatosporales</taxon>
        <taxon>Streptomycetaceae</taxon>
        <taxon>Streptomyces</taxon>
    </lineage>
</organism>
<proteinExistence type="predicted"/>
<dbReference type="Proteomes" id="UP000003986">
    <property type="component" value="Unassembled WGS sequence"/>
</dbReference>
<protein>
    <submittedName>
        <fullName evidence="1">AviX5</fullName>
    </submittedName>
</protein>